<keyword evidence="8 17" id="KW-0378">Hydrolase</keyword>
<feature type="domain" description="EGF-like" evidence="19">
    <location>
        <begin position="628"/>
        <end position="664"/>
    </location>
</feature>
<dbReference type="InterPro" id="IPR013806">
    <property type="entry name" value="Kringle-like"/>
</dbReference>
<evidence type="ECO:0000259" key="20">
    <source>
        <dbReference type="PROSITE" id="PS50070"/>
    </source>
</evidence>
<dbReference type="GO" id="GO:1901701">
    <property type="term" value="P:cellular response to oxygen-containing compound"/>
    <property type="evidence" value="ECO:0007669"/>
    <property type="project" value="UniProtKB-ARBA"/>
</dbReference>
<dbReference type="EMBL" id="REGW02000017">
    <property type="protein sequence ID" value="KAE8284053.1"/>
    <property type="molecule type" value="Genomic_DNA"/>
</dbReference>
<dbReference type="SMART" id="SM00130">
    <property type="entry name" value="KR"/>
    <property type="match status" value="2"/>
</dbReference>
<dbReference type="InterPro" id="IPR001254">
    <property type="entry name" value="Trypsin_dom"/>
</dbReference>
<dbReference type="FunFam" id="2.40.10.10:FF:000002">
    <property type="entry name" value="Transmembrane protease serine"/>
    <property type="match status" value="1"/>
</dbReference>
<name>A0A6G0HYA8_LARCR</name>
<evidence type="ECO:0000256" key="14">
    <source>
        <dbReference type="ARBA" id="ARBA00038868"/>
    </source>
</evidence>
<feature type="disulfide bond" evidence="15">
    <location>
        <begin position="89"/>
        <end position="98"/>
    </location>
</feature>
<dbReference type="SUPFAM" id="SSF57196">
    <property type="entry name" value="EGF/Laminin"/>
    <property type="match status" value="2"/>
</dbReference>
<feature type="disulfide bond" evidence="15">
    <location>
        <begin position="128"/>
        <end position="137"/>
    </location>
</feature>
<evidence type="ECO:0000256" key="2">
    <source>
        <dbReference type="ARBA" id="ARBA00022525"/>
    </source>
</evidence>
<dbReference type="PRINTS" id="PR00722">
    <property type="entry name" value="CHYMOTRYPSIN"/>
</dbReference>
<keyword evidence="23" id="KW-1185">Reference proteome</keyword>
<feature type="signal peptide" evidence="18">
    <location>
        <begin position="1"/>
        <end position="19"/>
    </location>
</feature>
<dbReference type="FunFam" id="2.40.10.10:FF:000068">
    <property type="entry name" value="transmembrane protease serine 2"/>
    <property type="match status" value="1"/>
</dbReference>
<dbReference type="PANTHER" id="PTHR24264">
    <property type="entry name" value="TRYPSIN-RELATED"/>
    <property type="match status" value="1"/>
</dbReference>
<dbReference type="PROSITE" id="PS00135">
    <property type="entry name" value="TRYPSIN_SER"/>
    <property type="match status" value="2"/>
</dbReference>
<feature type="chain" id="PRO_5026012360" description="trypsin" evidence="18">
    <location>
        <begin position="20"/>
        <end position="1031"/>
    </location>
</feature>
<evidence type="ECO:0000256" key="18">
    <source>
        <dbReference type="SAM" id="SignalP"/>
    </source>
</evidence>
<feature type="disulfide bond" evidence="15">
    <location>
        <begin position="167"/>
        <end position="176"/>
    </location>
</feature>
<evidence type="ECO:0000259" key="21">
    <source>
        <dbReference type="PROSITE" id="PS50240"/>
    </source>
</evidence>
<evidence type="ECO:0000256" key="13">
    <source>
        <dbReference type="ARBA" id="ARBA00036320"/>
    </source>
</evidence>
<evidence type="ECO:0000313" key="22">
    <source>
        <dbReference type="EMBL" id="KAE8284053.1"/>
    </source>
</evidence>
<comment type="subcellular location">
    <subcellularLocation>
        <location evidence="1">Secreted</location>
        <location evidence="1">Extracellular space</location>
    </subcellularLocation>
</comment>
<feature type="domain" description="Kringle" evidence="20">
    <location>
        <begin position="182"/>
        <end position="264"/>
    </location>
</feature>
<dbReference type="SUPFAM" id="SSF57440">
    <property type="entry name" value="Kringle-like"/>
    <property type="match status" value="2"/>
</dbReference>
<evidence type="ECO:0000256" key="15">
    <source>
        <dbReference type="PROSITE-ProRule" id="PRU00076"/>
    </source>
</evidence>
<dbReference type="FunFam" id="2.10.25.10:FF:000118">
    <property type="entry name" value="protein delta homolog 2"/>
    <property type="match status" value="1"/>
</dbReference>
<evidence type="ECO:0000256" key="7">
    <source>
        <dbReference type="ARBA" id="ARBA00022737"/>
    </source>
</evidence>
<dbReference type="PRINTS" id="PR00018">
    <property type="entry name" value="KRINGLE"/>
</dbReference>
<dbReference type="CDD" id="cd00054">
    <property type="entry name" value="EGF_CA"/>
    <property type="match status" value="4"/>
</dbReference>
<feature type="domain" description="Kringle" evidence="20">
    <location>
        <begin position="669"/>
        <end position="751"/>
    </location>
</feature>
<feature type="domain" description="Peptidase S1" evidence="21">
    <location>
        <begin position="788"/>
        <end position="1030"/>
    </location>
</feature>
<dbReference type="PROSITE" id="PS01186">
    <property type="entry name" value="EGF_2"/>
    <property type="match status" value="4"/>
</dbReference>
<dbReference type="PROSITE" id="PS50070">
    <property type="entry name" value="KRINGLE_2"/>
    <property type="match status" value="2"/>
</dbReference>
<dbReference type="InterPro" id="IPR001314">
    <property type="entry name" value="Peptidase_S1A"/>
</dbReference>
<dbReference type="InterPro" id="IPR018056">
    <property type="entry name" value="Kringle_CS"/>
</dbReference>
<dbReference type="Pfam" id="PF00008">
    <property type="entry name" value="EGF"/>
    <property type="match status" value="3"/>
</dbReference>
<comment type="similarity">
    <text evidence="12">Belongs to the peptidase S1 family. CLIP subfamily.</text>
</comment>
<dbReference type="GO" id="GO:0004252">
    <property type="term" value="F:serine-type endopeptidase activity"/>
    <property type="evidence" value="ECO:0007669"/>
    <property type="project" value="UniProtKB-EC"/>
</dbReference>
<evidence type="ECO:0000256" key="8">
    <source>
        <dbReference type="ARBA" id="ARBA00022801"/>
    </source>
</evidence>
<keyword evidence="9 17" id="KW-0720">Serine protease</keyword>
<dbReference type="InterPro" id="IPR009003">
    <property type="entry name" value="Peptidase_S1_PA"/>
</dbReference>
<dbReference type="GO" id="GO:0006508">
    <property type="term" value="P:proteolysis"/>
    <property type="evidence" value="ECO:0007669"/>
    <property type="project" value="UniProtKB-KW"/>
</dbReference>
<dbReference type="SMART" id="SM00179">
    <property type="entry name" value="EGF_CA"/>
    <property type="match status" value="3"/>
</dbReference>
<evidence type="ECO:0000256" key="16">
    <source>
        <dbReference type="PROSITE-ProRule" id="PRU00121"/>
    </source>
</evidence>
<dbReference type="InterPro" id="IPR050127">
    <property type="entry name" value="Serine_Proteases_S1"/>
</dbReference>
<dbReference type="FunFam" id="2.40.10.10:FF:000003">
    <property type="entry name" value="Transmembrane serine protease 3"/>
    <property type="match status" value="1"/>
</dbReference>
<reference evidence="22 23" key="1">
    <citation type="submission" date="2019-07" db="EMBL/GenBank/DDBJ databases">
        <title>Chromosome genome assembly for large yellow croaker.</title>
        <authorList>
            <person name="Xiao S."/>
        </authorList>
    </citation>
    <scope>NUCLEOTIDE SEQUENCE [LARGE SCALE GENOMIC DNA]</scope>
    <source>
        <strain evidence="22">JMULYC20181020</strain>
        <tissue evidence="22">Muscle</tissue>
    </source>
</reference>
<keyword evidence="6 18" id="KW-0732">Signal</keyword>
<dbReference type="InterPro" id="IPR000742">
    <property type="entry name" value="EGF"/>
</dbReference>
<dbReference type="Gene3D" id="2.40.10.10">
    <property type="entry name" value="Trypsin-like serine proteases"/>
    <property type="match status" value="3"/>
</dbReference>
<dbReference type="GO" id="GO:0005509">
    <property type="term" value="F:calcium ion binding"/>
    <property type="evidence" value="ECO:0007669"/>
    <property type="project" value="InterPro"/>
</dbReference>
<dbReference type="SMART" id="SM00181">
    <property type="entry name" value="EGF"/>
    <property type="match status" value="6"/>
</dbReference>
<evidence type="ECO:0000256" key="3">
    <source>
        <dbReference type="ARBA" id="ARBA00022536"/>
    </source>
</evidence>
<evidence type="ECO:0000256" key="6">
    <source>
        <dbReference type="ARBA" id="ARBA00022729"/>
    </source>
</evidence>
<organism evidence="22 23">
    <name type="scientific">Larimichthys crocea</name>
    <name type="common">Large yellow croaker</name>
    <name type="synonym">Pseudosciaena crocea</name>
    <dbReference type="NCBI Taxonomy" id="215358"/>
    <lineage>
        <taxon>Eukaryota</taxon>
        <taxon>Metazoa</taxon>
        <taxon>Chordata</taxon>
        <taxon>Craniata</taxon>
        <taxon>Vertebrata</taxon>
        <taxon>Euteleostomi</taxon>
        <taxon>Actinopterygii</taxon>
        <taxon>Neopterygii</taxon>
        <taxon>Teleostei</taxon>
        <taxon>Neoteleostei</taxon>
        <taxon>Acanthomorphata</taxon>
        <taxon>Eupercaria</taxon>
        <taxon>Sciaenidae</taxon>
        <taxon>Larimichthys</taxon>
    </lineage>
</organism>
<dbReference type="CDD" id="cd00190">
    <property type="entry name" value="Tryp_SPc"/>
    <property type="match status" value="2"/>
</dbReference>
<feature type="disulfide bond" evidence="15">
    <location>
        <begin position="575"/>
        <end position="584"/>
    </location>
</feature>
<feature type="domain" description="EGF-like" evidence="19">
    <location>
        <begin position="139"/>
        <end position="177"/>
    </location>
</feature>
<comment type="catalytic activity">
    <reaction evidence="13">
        <text>Preferential cleavage: Arg-|-Xaa, Lys-|-Xaa.</text>
        <dbReference type="EC" id="3.4.21.4"/>
    </reaction>
</comment>
<keyword evidence="2" id="KW-0964">Secreted</keyword>
<keyword evidence="4 16" id="KW-0420">Kringle</keyword>
<dbReference type="EC" id="3.4.21.4" evidence="14"/>
<sequence>MAWVYITLLLQLCTLTALGQDVFAITETDGTDDYYYYDDVTEIPAEDFDSSLNDWLYELLDITDDCDPSPCLNGGRCDTTADGGFVCSCPEPYTGKKCQTVKDVCKNVKCGHGSCVVTSTAPFHECKCKPPYRPPNCNKAASCRPNPCQNGGSCMKGPKRSTFQCSCPAGYSGKFCEIGSNDCYREDGESYRGMVSETVEGEECLDWNSYFIVQKGGDPFKEYAGFDGIGPHNYCRNPDGDDQPWCFINKNNQLKWNYCKVRKCAGARPTPPVIQPDQTTAKPAVTPAQFSQCGRPQPGRLSRIFGGKKSLPGAHPWQVSLQTRSRGSNGPFSHICGGILLESCWVLTAAHCIQSGVEMQVVLGGVDIERDEAYDQVIPVEKAIMHEDYKQSPFALHNDIAMLKLRVVDRPPSTVGTECVISGWGATETQRYGTNHLLDARVLLISQEKCKAPHVYGNRLDDSMFCAGNMRGGIDSCQGDSGGPLVCERNGTHYVVGVVSWGDGCGNKYKPGVYANVDDDYMYEYEEYSEMPVITPAMSDWLFELLNETGVCDPNPCLNGGSCLNKNDTDFTCLCPEPYIGIRCQQVSNLCENVKCGFGDCVVNLNKAPYYECKCKHLYQGPDCKQMLSSPCDPNPCNNGGSCRSKGRSLRCFCQGGHTGKFCETAPSDCYDGDGETYRGSVSVTESGLNCLDWHSYFILANSDDPFTIYSEFTGLEYNNHCRNPDGDDKPWCFIKKEGKLEWEHCKIKKCSEDSTSAPSTTPLVTSVTDSAQFSQCGISRPVATSRIFGGSKSLPGAHPWQVSLQVRTKGSTDEFGHLCGGILITSCWVLTAAHCIKDTDEFQVVLGGVNIEKDEAMDQTIPVIDTIVHENYEATSEALYSDIALLKLQNLTDSPYCARETNFVKAACLPSHVFPTGKECVISGWGATKKEEYSSKLMNARVFLISDERCSAPDIYGSILDSSMLCAGILQGGIDSCQGDSGGPLVCEENGTNYVTGVVSWGDDCGLKNKPGVYANVHRFIGWIKSKIYS</sequence>
<dbReference type="Pfam" id="PF00051">
    <property type="entry name" value="Kringle"/>
    <property type="match status" value="2"/>
</dbReference>
<dbReference type="FunFam" id="2.40.20.10:FF:000001">
    <property type="entry name" value="Urokinase-type plasminogen activator"/>
    <property type="match status" value="2"/>
</dbReference>
<evidence type="ECO:0000256" key="4">
    <source>
        <dbReference type="ARBA" id="ARBA00022572"/>
    </source>
</evidence>
<gene>
    <name evidence="22" type="ORF">D5F01_LYC17380</name>
</gene>
<evidence type="ECO:0000256" key="9">
    <source>
        <dbReference type="ARBA" id="ARBA00022825"/>
    </source>
</evidence>
<comment type="caution">
    <text evidence="15">Lacks conserved residue(s) required for the propagation of feature annotation.</text>
</comment>
<feature type="disulfide bond" evidence="15">
    <location>
        <begin position="105"/>
        <end position="115"/>
    </location>
</feature>
<keyword evidence="10 15" id="KW-1015">Disulfide bond</keyword>
<evidence type="ECO:0000256" key="1">
    <source>
        <dbReference type="ARBA" id="ARBA00004239"/>
    </source>
</evidence>
<feature type="disulfide bond" evidence="15">
    <location>
        <begin position="148"/>
        <end position="165"/>
    </location>
</feature>
<dbReference type="GO" id="GO:0005615">
    <property type="term" value="C:extracellular space"/>
    <property type="evidence" value="ECO:0007669"/>
    <property type="project" value="TreeGrafter"/>
</dbReference>
<dbReference type="PROSITE" id="PS00134">
    <property type="entry name" value="TRYPSIN_HIS"/>
    <property type="match status" value="2"/>
</dbReference>
<evidence type="ECO:0000256" key="12">
    <source>
        <dbReference type="ARBA" id="ARBA00024195"/>
    </source>
</evidence>
<evidence type="ECO:0000256" key="5">
    <source>
        <dbReference type="ARBA" id="ARBA00022670"/>
    </source>
</evidence>
<dbReference type="InterPro" id="IPR001881">
    <property type="entry name" value="EGF-like_Ca-bd_dom"/>
</dbReference>
<dbReference type="Gene3D" id="2.10.25.10">
    <property type="entry name" value="Laminin"/>
    <property type="match status" value="4"/>
</dbReference>
<dbReference type="SUPFAM" id="SSF50494">
    <property type="entry name" value="Trypsin-like serine proteases"/>
    <property type="match status" value="2"/>
</dbReference>
<dbReference type="PROSITE" id="PS50026">
    <property type="entry name" value="EGF_3"/>
    <property type="match status" value="5"/>
</dbReference>
<dbReference type="PROSITE" id="PS50240">
    <property type="entry name" value="TRYPSIN_DOM"/>
    <property type="match status" value="2"/>
</dbReference>
<dbReference type="InterPro" id="IPR043504">
    <property type="entry name" value="Peptidase_S1_PA_chymotrypsin"/>
</dbReference>
<dbReference type="AlphaFoldDB" id="A0A6G0HYA8"/>
<comment type="caution">
    <text evidence="22">The sequence shown here is derived from an EMBL/GenBank/DDBJ whole genome shotgun (WGS) entry which is preliminary data.</text>
</comment>
<dbReference type="PROSITE" id="PS00022">
    <property type="entry name" value="EGF_1"/>
    <property type="match status" value="5"/>
</dbReference>
<dbReference type="Proteomes" id="UP000424527">
    <property type="component" value="Unassembled WGS sequence"/>
</dbReference>
<feature type="domain" description="EGF-like" evidence="19">
    <location>
        <begin position="101"/>
        <end position="138"/>
    </location>
</feature>
<feature type="domain" description="EGF-like" evidence="19">
    <location>
        <begin position="548"/>
        <end position="585"/>
    </location>
</feature>
<proteinExistence type="inferred from homology"/>
<keyword evidence="11" id="KW-0325">Glycoprotein</keyword>
<feature type="disulfide bond" evidence="15">
    <location>
        <begin position="654"/>
        <end position="663"/>
    </location>
</feature>
<protein>
    <recommendedName>
        <fullName evidence="14">trypsin</fullName>
        <ecNumber evidence="14">3.4.21.4</ecNumber>
    </recommendedName>
</protein>
<feature type="domain" description="Peptidase S1" evidence="21">
    <location>
        <begin position="304"/>
        <end position="547"/>
    </location>
</feature>
<dbReference type="InterPro" id="IPR018114">
    <property type="entry name" value="TRYPSIN_HIS"/>
</dbReference>
<dbReference type="CDD" id="cd00108">
    <property type="entry name" value="KR"/>
    <property type="match status" value="2"/>
</dbReference>
<evidence type="ECO:0000256" key="10">
    <source>
        <dbReference type="ARBA" id="ARBA00023157"/>
    </source>
</evidence>
<keyword evidence="5 17" id="KW-0645">Protease</keyword>
<dbReference type="PANTHER" id="PTHR24264:SF40">
    <property type="entry name" value="HYALURONAN-BINDING PROTEIN 2"/>
    <property type="match status" value="1"/>
</dbReference>
<dbReference type="InterPro" id="IPR033116">
    <property type="entry name" value="TRYPSIN_SER"/>
</dbReference>
<feature type="domain" description="EGF-like" evidence="19">
    <location>
        <begin position="62"/>
        <end position="99"/>
    </location>
</feature>
<dbReference type="Gene3D" id="2.40.20.10">
    <property type="entry name" value="Plasminogen Kringle 4"/>
    <property type="match status" value="2"/>
</dbReference>
<dbReference type="InterPro" id="IPR038178">
    <property type="entry name" value="Kringle_sf"/>
</dbReference>
<dbReference type="InterPro" id="IPR000001">
    <property type="entry name" value="Kringle"/>
</dbReference>
<evidence type="ECO:0000313" key="23">
    <source>
        <dbReference type="Proteomes" id="UP000424527"/>
    </source>
</evidence>
<keyword evidence="3 15" id="KW-0245">EGF-like domain</keyword>
<dbReference type="GO" id="GO:0033993">
    <property type="term" value="P:response to lipid"/>
    <property type="evidence" value="ECO:0007669"/>
    <property type="project" value="UniProtKB-ARBA"/>
</dbReference>
<dbReference type="PROSITE" id="PS00021">
    <property type="entry name" value="KRINGLE_1"/>
    <property type="match status" value="1"/>
</dbReference>
<evidence type="ECO:0000256" key="11">
    <source>
        <dbReference type="ARBA" id="ARBA00023180"/>
    </source>
</evidence>
<evidence type="ECO:0000256" key="17">
    <source>
        <dbReference type="RuleBase" id="RU363034"/>
    </source>
</evidence>
<accession>A0A6G0HYA8</accession>
<dbReference type="SMART" id="SM00020">
    <property type="entry name" value="Tryp_SPc"/>
    <property type="match status" value="2"/>
</dbReference>
<dbReference type="Pfam" id="PF00089">
    <property type="entry name" value="Trypsin"/>
    <property type="match status" value="2"/>
</dbReference>
<evidence type="ECO:0000259" key="19">
    <source>
        <dbReference type="PROSITE" id="PS50026"/>
    </source>
</evidence>
<keyword evidence="7" id="KW-0677">Repeat</keyword>
<dbReference type="FunFam" id="2.10.25.10:FF:000173">
    <property type="entry name" value="Neurogenic locus notch protein 2"/>
    <property type="match status" value="1"/>
</dbReference>